<organism evidence="2">
    <name type="scientific">Chlorella variabilis</name>
    <name type="common">Green alga</name>
    <dbReference type="NCBI Taxonomy" id="554065"/>
    <lineage>
        <taxon>Eukaryota</taxon>
        <taxon>Viridiplantae</taxon>
        <taxon>Chlorophyta</taxon>
        <taxon>core chlorophytes</taxon>
        <taxon>Trebouxiophyceae</taxon>
        <taxon>Chlorellales</taxon>
        <taxon>Chlorellaceae</taxon>
        <taxon>Chlorella clade</taxon>
        <taxon>Chlorella</taxon>
    </lineage>
</organism>
<dbReference type="RefSeq" id="XP_005844234.1">
    <property type="nucleotide sequence ID" value="XM_005844172.1"/>
</dbReference>
<accession>E1ZPV7</accession>
<dbReference type="SFLD" id="SFLDG01129">
    <property type="entry name" value="C1.5:_HAD__Beta-PGM__Phosphata"/>
    <property type="match status" value="1"/>
</dbReference>
<feature type="non-terminal residue" evidence="1">
    <location>
        <position position="1"/>
    </location>
</feature>
<dbReference type="InterPro" id="IPR023214">
    <property type="entry name" value="HAD_sf"/>
</dbReference>
<dbReference type="GeneID" id="17351597"/>
<dbReference type="InterPro" id="IPR006439">
    <property type="entry name" value="HAD-SF_hydro_IA"/>
</dbReference>
<proteinExistence type="predicted"/>
<evidence type="ECO:0000313" key="1">
    <source>
        <dbReference type="EMBL" id="EFN52132.1"/>
    </source>
</evidence>
<dbReference type="InterPro" id="IPR036412">
    <property type="entry name" value="HAD-like_sf"/>
</dbReference>
<sequence>DMDGTLTRAVIDFAEMRRRVAAVAGLDGIQGDILDVIASWPVAQQEAAHAAIAEIEAQALRDMQLMPGVLELSQKLDERGVPRALVTRNVNASIAFFHRHHFTLPPFTPALSREFAPYKPNPASLLHIAEKWGVPPEELVMVGDSAKDDIVCGNRAGAVTILLDEERRWGSVMELQGEERPHFIARSLGEVQQVLEHHVELLPPAVPPQPLT</sequence>
<protein>
    <submittedName>
        <fullName evidence="1">Uncharacterized protein</fullName>
    </submittedName>
</protein>
<dbReference type="Proteomes" id="UP000008141">
    <property type="component" value="Unassembled WGS sequence"/>
</dbReference>
<dbReference type="SUPFAM" id="SSF56784">
    <property type="entry name" value="HAD-like"/>
    <property type="match status" value="1"/>
</dbReference>
<dbReference type="eggNOG" id="ENOG502QR7R">
    <property type="taxonomic scope" value="Eukaryota"/>
</dbReference>
<dbReference type="Gene3D" id="3.40.50.1000">
    <property type="entry name" value="HAD superfamily/HAD-like"/>
    <property type="match status" value="1"/>
</dbReference>
<dbReference type="PANTHER" id="PTHR43885:SF1">
    <property type="entry name" value="SUPERFAMILY HYDROLASE, PUTATIVE (AFU_ORTHOLOGUE AFUA_4G13290)-RELATED"/>
    <property type="match status" value="1"/>
</dbReference>
<dbReference type="FunCoup" id="E1ZPV7">
    <property type="interactions" value="529"/>
</dbReference>
<dbReference type="CDD" id="cd01427">
    <property type="entry name" value="HAD_like"/>
    <property type="match status" value="1"/>
</dbReference>
<dbReference type="SFLD" id="SFLDS00003">
    <property type="entry name" value="Haloacid_Dehalogenase"/>
    <property type="match status" value="1"/>
</dbReference>
<keyword evidence="2" id="KW-1185">Reference proteome</keyword>
<dbReference type="EMBL" id="GL433858">
    <property type="protein sequence ID" value="EFN52132.1"/>
    <property type="molecule type" value="Genomic_DNA"/>
</dbReference>
<dbReference type="KEGG" id="cvr:CHLNCDRAFT_27049"/>
<dbReference type="AlphaFoldDB" id="E1ZPV7"/>
<reference evidence="1 2" key="1">
    <citation type="journal article" date="2010" name="Plant Cell">
        <title>The Chlorella variabilis NC64A genome reveals adaptation to photosymbiosis, coevolution with viruses, and cryptic sex.</title>
        <authorList>
            <person name="Blanc G."/>
            <person name="Duncan G."/>
            <person name="Agarkova I."/>
            <person name="Borodovsky M."/>
            <person name="Gurnon J."/>
            <person name="Kuo A."/>
            <person name="Lindquist E."/>
            <person name="Lucas S."/>
            <person name="Pangilinan J."/>
            <person name="Polle J."/>
            <person name="Salamov A."/>
            <person name="Terry A."/>
            <person name="Yamada T."/>
            <person name="Dunigan D.D."/>
            <person name="Grigoriev I.V."/>
            <person name="Claverie J.M."/>
            <person name="Van Etten J.L."/>
        </authorList>
    </citation>
    <scope>NUCLEOTIDE SEQUENCE [LARGE SCALE GENOMIC DNA]</scope>
    <source>
        <strain evidence="1 2">NC64A</strain>
    </source>
</reference>
<dbReference type="InParanoid" id="E1ZPV7"/>
<dbReference type="Gene3D" id="1.10.260.80">
    <property type="match status" value="1"/>
</dbReference>
<dbReference type="OMA" id="QTYMFKE"/>
<dbReference type="NCBIfam" id="TIGR01549">
    <property type="entry name" value="HAD-SF-IA-v1"/>
    <property type="match status" value="1"/>
</dbReference>
<dbReference type="PANTHER" id="PTHR43885">
    <property type="entry name" value="HALOACID DEHALOGENASE-LIKE HYDROLASE"/>
    <property type="match status" value="1"/>
</dbReference>
<dbReference type="STRING" id="554065.E1ZPV7"/>
<dbReference type="Pfam" id="PF00702">
    <property type="entry name" value="Hydrolase"/>
    <property type="match status" value="1"/>
</dbReference>
<name>E1ZPV7_CHLVA</name>
<evidence type="ECO:0000313" key="2">
    <source>
        <dbReference type="Proteomes" id="UP000008141"/>
    </source>
</evidence>
<dbReference type="OrthoDB" id="426235at2759"/>
<gene>
    <name evidence="1" type="ORF">CHLNCDRAFT_27049</name>
</gene>